<evidence type="ECO:0000256" key="1">
    <source>
        <dbReference type="SAM" id="Phobius"/>
    </source>
</evidence>
<dbReference type="Proteomes" id="UP000265566">
    <property type="component" value="Chromosome 7"/>
</dbReference>
<dbReference type="AlphaFoldDB" id="A0A396H6L9"/>
<accession>A0A396H6L9</accession>
<organism evidence="2">
    <name type="scientific">Medicago truncatula</name>
    <name type="common">Barrel medic</name>
    <name type="synonym">Medicago tribuloides</name>
    <dbReference type="NCBI Taxonomy" id="3880"/>
    <lineage>
        <taxon>Eukaryota</taxon>
        <taxon>Viridiplantae</taxon>
        <taxon>Streptophyta</taxon>
        <taxon>Embryophyta</taxon>
        <taxon>Tracheophyta</taxon>
        <taxon>Spermatophyta</taxon>
        <taxon>Magnoliopsida</taxon>
        <taxon>eudicotyledons</taxon>
        <taxon>Gunneridae</taxon>
        <taxon>Pentapetalae</taxon>
        <taxon>rosids</taxon>
        <taxon>fabids</taxon>
        <taxon>Fabales</taxon>
        <taxon>Fabaceae</taxon>
        <taxon>Papilionoideae</taxon>
        <taxon>50 kb inversion clade</taxon>
        <taxon>NPAAA clade</taxon>
        <taxon>Hologalegina</taxon>
        <taxon>IRL clade</taxon>
        <taxon>Trifolieae</taxon>
        <taxon>Medicago</taxon>
    </lineage>
</organism>
<evidence type="ECO:0000313" key="2">
    <source>
        <dbReference type="EMBL" id="RHN48438.1"/>
    </source>
</evidence>
<dbReference type="EMBL" id="PSQE01000007">
    <property type="protein sequence ID" value="RHN48438.1"/>
    <property type="molecule type" value="Genomic_DNA"/>
</dbReference>
<proteinExistence type="predicted"/>
<feature type="transmembrane region" description="Helical" evidence="1">
    <location>
        <begin position="122"/>
        <end position="146"/>
    </location>
</feature>
<keyword evidence="1" id="KW-1133">Transmembrane helix</keyword>
<keyword evidence="1" id="KW-0472">Membrane</keyword>
<keyword evidence="1" id="KW-0812">Transmembrane</keyword>
<feature type="transmembrane region" description="Helical" evidence="1">
    <location>
        <begin position="77"/>
        <end position="102"/>
    </location>
</feature>
<gene>
    <name evidence="2" type="ORF">MtrunA17_Chr7g0263781</name>
</gene>
<comment type="caution">
    <text evidence="2">The sequence shown here is derived from an EMBL/GenBank/DDBJ whole genome shotgun (WGS) entry which is preliminary data.</text>
</comment>
<reference evidence="2" key="1">
    <citation type="journal article" date="2018" name="Nat. Plants">
        <title>Whole-genome landscape of Medicago truncatula symbiotic genes.</title>
        <authorList>
            <person name="Pecrix Y."/>
            <person name="Gamas P."/>
            <person name="Carrere S."/>
        </authorList>
    </citation>
    <scope>NUCLEOTIDE SEQUENCE</scope>
    <source>
        <tissue evidence="2">Leaves</tissue>
    </source>
</reference>
<protein>
    <recommendedName>
        <fullName evidence="3">Transmembrane protein</fullName>
    </recommendedName>
</protein>
<dbReference type="Gramene" id="rna43154">
    <property type="protein sequence ID" value="RHN48438.1"/>
    <property type="gene ID" value="gene43154"/>
</dbReference>
<sequence>MQVTLGEEGSCVVSMVFLLRRTNMGLDLDLLLLLLPALVLKNLINGGGNLSVRAGLEMLFVVWCVRERYGVSGFESLLAFCKMFFLNFVFLLWTFFILFSFLHCTDGWGGVNALHSQLLYIFLYYNNTYNIYVFYYLKVAIIILYYKL</sequence>
<name>A0A396H6L9_MEDTR</name>
<evidence type="ECO:0008006" key="3">
    <source>
        <dbReference type="Google" id="ProtNLM"/>
    </source>
</evidence>